<feature type="transmembrane region" description="Helical" evidence="1">
    <location>
        <begin position="162"/>
        <end position="181"/>
    </location>
</feature>
<proteinExistence type="predicted"/>
<name>A0ABX6T458_9SPHN</name>
<feature type="transmembrane region" description="Helical" evidence="1">
    <location>
        <begin position="193"/>
        <end position="213"/>
    </location>
</feature>
<keyword evidence="1" id="KW-0472">Membrane</keyword>
<keyword evidence="1" id="KW-0812">Transmembrane</keyword>
<evidence type="ECO:0000256" key="1">
    <source>
        <dbReference type="SAM" id="Phobius"/>
    </source>
</evidence>
<accession>A0ABX6T458</accession>
<sequence>MLNRLRAPPRPAAAVPDSPLGARSVFTVGQRWALFAAFTLLVALRLPDAWTHGRFQDEEATVFLAYAWHHPWLDALFRPFAGYWNLGANASTVLVAELVKGGVVSLERAPYITMTIGLAFQVLPGVLILTGKAQWLANRLAVVVALLMIAIMPATSEVSFNVLHIQFHLALCTGIILALDVPDSRLARASYQLLLFLAPLCGPGAIVLLPFFALRAFLDRDTGRAWQFGVLAVGAALQLLIFYGPSPVRGHPLNPALIPAVMLVRMIALPAVGIQLGNRVAMTIVDSLLEGGVLVWLASAATVALFAALVWKAAQRRDAAVWLVLSGLSISAVTFGVGMATLNPLSAFNIQGGERYNFLPLCLSASRCWCWLCGRSSADRSSLHSAFSC</sequence>
<organism evidence="2 3">
    <name type="scientific">Sphingomonas daechungensis</name>
    <dbReference type="NCBI Taxonomy" id="1176646"/>
    <lineage>
        <taxon>Bacteria</taxon>
        <taxon>Pseudomonadati</taxon>
        <taxon>Pseudomonadota</taxon>
        <taxon>Alphaproteobacteria</taxon>
        <taxon>Sphingomonadales</taxon>
        <taxon>Sphingomonadaceae</taxon>
        <taxon>Sphingomonas</taxon>
    </lineage>
</organism>
<feature type="transmembrane region" description="Helical" evidence="1">
    <location>
        <begin position="225"/>
        <end position="244"/>
    </location>
</feature>
<reference evidence="2 3" key="1">
    <citation type="submission" date="2020-08" db="EMBL/GenBank/DDBJ databases">
        <title>Genome sequence of Sphingomonas daechungensis KACC 18115T.</title>
        <authorList>
            <person name="Hyun D.-W."/>
            <person name="Bae J.-W."/>
        </authorList>
    </citation>
    <scope>NUCLEOTIDE SEQUENCE [LARGE SCALE GENOMIC DNA]</scope>
    <source>
        <strain evidence="2 3">KACC 18115</strain>
    </source>
</reference>
<gene>
    <name evidence="2" type="ORF">H9L15_01445</name>
</gene>
<keyword evidence="3" id="KW-1185">Reference proteome</keyword>
<feature type="transmembrane region" description="Helical" evidence="1">
    <location>
        <begin position="136"/>
        <end position="156"/>
    </location>
</feature>
<keyword evidence="1" id="KW-1133">Transmembrane helix</keyword>
<feature type="transmembrane region" description="Helical" evidence="1">
    <location>
        <begin position="256"/>
        <end position="274"/>
    </location>
</feature>
<feature type="transmembrane region" description="Helical" evidence="1">
    <location>
        <begin position="109"/>
        <end position="129"/>
    </location>
</feature>
<evidence type="ECO:0000313" key="3">
    <source>
        <dbReference type="Proteomes" id="UP000516134"/>
    </source>
</evidence>
<protein>
    <submittedName>
        <fullName evidence="2">Uncharacterized protein</fullName>
    </submittedName>
</protein>
<evidence type="ECO:0000313" key="2">
    <source>
        <dbReference type="EMBL" id="QNP43493.1"/>
    </source>
</evidence>
<dbReference type="EMBL" id="CP060780">
    <property type="protein sequence ID" value="QNP43493.1"/>
    <property type="molecule type" value="Genomic_DNA"/>
</dbReference>
<feature type="transmembrane region" description="Helical" evidence="1">
    <location>
        <begin position="321"/>
        <end position="342"/>
    </location>
</feature>
<feature type="transmembrane region" description="Helical" evidence="1">
    <location>
        <begin position="294"/>
        <end position="314"/>
    </location>
</feature>
<dbReference type="RefSeq" id="WP_187714923.1">
    <property type="nucleotide sequence ID" value="NZ_CP060780.1"/>
</dbReference>
<dbReference type="Proteomes" id="UP000516134">
    <property type="component" value="Chromosome"/>
</dbReference>